<keyword evidence="2" id="KW-1185">Reference proteome</keyword>
<proteinExistence type="predicted"/>
<comment type="caution">
    <text evidence="1">The sequence shown here is derived from an EMBL/GenBank/DDBJ whole genome shotgun (WGS) entry which is preliminary data.</text>
</comment>
<feature type="non-terminal residue" evidence="1">
    <location>
        <position position="1"/>
    </location>
</feature>
<dbReference type="EMBL" id="JASSZA010000006">
    <property type="protein sequence ID" value="KAK2107435.1"/>
    <property type="molecule type" value="Genomic_DNA"/>
</dbReference>
<reference evidence="1 2" key="1">
    <citation type="submission" date="2023-05" db="EMBL/GenBank/DDBJ databases">
        <title>B98-5 Cell Line De Novo Hybrid Assembly: An Optical Mapping Approach.</title>
        <authorList>
            <person name="Kananen K."/>
            <person name="Auerbach J.A."/>
            <person name="Kautto E."/>
            <person name="Blachly J.S."/>
        </authorList>
    </citation>
    <scope>NUCLEOTIDE SEQUENCE [LARGE SCALE GENOMIC DNA]</scope>
    <source>
        <strain evidence="1">B95-8</strain>
        <tissue evidence="1">Cell line</tissue>
    </source>
</reference>
<sequence>RSKSEAGVGEDTNDVPLKLLGQGGYFKSEAAGAAAGPVAVISGEEDSASPLHHINHGITTPSSLDAGPDTVVIGMTRIPVIENPQYFRQGHNCHKPDTCKPFPCPSAEPCLALSQLLSLSGLAVHPAGFLMLCAQVQSGPSSTQVHPCSSHHSRPPGNDPLLQERAQRALESRDTHVYLRAGRTEVIG</sequence>
<name>A0ABQ9VDJ7_SAGOE</name>
<evidence type="ECO:0000313" key="1">
    <source>
        <dbReference type="EMBL" id="KAK2107435.1"/>
    </source>
</evidence>
<evidence type="ECO:0000313" key="2">
    <source>
        <dbReference type="Proteomes" id="UP001266305"/>
    </source>
</evidence>
<organism evidence="1 2">
    <name type="scientific">Saguinus oedipus</name>
    <name type="common">Cotton-top tamarin</name>
    <name type="synonym">Oedipomidas oedipus</name>
    <dbReference type="NCBI Taxonomy" id="9490"/>
    <lineage>
        <taxon>Eukaryota</taxon>
        <taxon>Metazoa</taxon>
        <taxon>Chordata</taxon>
        <taxon>Craniata</taxon>
        <taxon>Vertebrata</taxon>
        <taxon>Euteleostomi</taxon>
        <taxon>Mammalia</taxon>
        <taxon>Eutheria</taxon>
        <taxon>Euarchontoglires</taxon>
        <taxon>Primates</taxon>
        <taxon>Haplorrhini</taxon>
        <taxon>Platyrrhini</taxon>
        <taxon>Cebidae</taxon>
        <taxon>Callitrichinae</taxon>
        <taxon>Saguinus</taxon>
    </lineage>
</organism>
<protein>
    <submittedName>
        <fullName evidence="1">Uncharacterized protein</fullName>
    </submittedName>
</protein>
<accession>A0ABQ9VDJ7</accession>
<dbReference type="Proteomes" id="UP001266305">
    <property type="component" value="Unassembled WGS sequence"/>
</dbReference>
<gene>
    <name evidence="1" type="ORF">P7K49_012600</name>
</gene>